<evidence type="ECO:0000256" key="6">
    <source>
        <dbReference type="ARBA" id="ARBA00022989"/>
    </source>
</evidence>
<evidence type="ECO:0000256" key="12">
    <source>
        <dbReference type="SAM" id="MobiDB-lite"/>
    </source>
</evidence>
<dbReference type="Gene3D" id="3.80.10.10">
    <property type="entry name" value="Ribonuclease Inhibitor"/>
    <property type="match status" value="2"/>
</dbReference>
<dbReference type="SMART" id="SM00369">
    <property type="entry name" value="LRR_TYP"/>
    <property type="match status" value="3"/>
</dbReference>
<keyword evidence="4" id="KW-0732">Signal</keyword>
<dbReference type="Pfam" id="PF13855">
    <property type="entry name" value="LRR_8"/>
    <property type="match status" value="1"/>
</dbReference>
<feature type="domain" description="LRRCT" evidence="14">
    <location>
        <begin position="210"/>
        <end position="261"/>
    </location>
</feature>
<dbReference type="GeneID" id="102510554"/>
<dbReference type="SUPFAM" id="SSF52058">
    <property type="entry name" value="L domain-like"/>
    <property type="match status" value="1"/>
</dbReference>
<protein>
    <recommendedName>
        <fullName evidence="11">Leucine-rich repeat-containing protein 19</fullName>
    </recommendedName>
</protein>
<evidence type="ECO:0000256" key="1">
    <source>
        <dbReference type="ARBA" id="ARBA00004479"/>
    </source>
</evidence>
<dbReference type="CTD" id="64922"/>
<keyword evidence="5" id="KW-0677">Repeat</keyword>
<evidence type="ECO:0000313" key="15">
    <source>
        <dbReference type="Proteomes" id="UP000694856"/>
    </source>
</evidence>
<evidence type="ECO:0000256" key="10">
    <source>
        <dbReference type="ARBA" id="ARBA00062004"/>
    </source>
</evidence>
<keyword evidence="3 13" id="KW-0812">Transmembrane</keyword>
<evidence type="ECO:0000256" key="5">
    <source>
        <dbReference type="ARBA" id="ARBA00022737"/>
    </source>
</evidence>
<dbReference type="SMART" id="SM00082">
    <property type="entry name" value="LRRCT"/>
    <property type="match status" value="1"/>
</dbReference>
<evidence type="ECO:0000256" key="11">
    <source>
        <dbReference type="ARBA" id="ARBA00071470"/>
    </source>
</evidence>
<comment type="subcellular location">
    <subcellularLocation>
        <location evidence="1">Membrane</location>
        <topology evidence="1">Single-pass type I membrane protein</topology>
    </subcellularLocation>
</comment>
<keyword evidence="2" id="KW-0433">Leucine-rich repeat</keyword>
<dbReference type="InterPro" id="IPR001611">
    <property type="entry name" value="Leu-rich_rpt"/>
</dbReference>
<dbReference type="Proteomes" id="UP000694856">
    <property type="component" value="Chromosome 4"/>
</dbReference>
<evidence type="ECO:0000256" key="2">
    <source>
        <dbReference type="ARBA" id="ARBA00022614"/>
    </source>
</evidence>
<dbReference type="InterPro" id="IPR000483">
    <property type="entry name" value="Cys-rich_flank_reg_C"/>
</dbReference>
<evidence type="ECO:0000256" key="9">
    <source>
        <dbReference type="ARBA" id="ARBA00055634"/>
    </source>
</evidence>
<dbReference type="GO" id="GO:0038023">
    <property type="term" value="F:signaling receptor activity"/>
    <property type="evidence" value="ECO:0007669"/>
    <property type="project" value="TreeGrafter"/>
</dbReference>
<dbReference type="PANTHER" id="PTHR31450">
    <property type="entry name" value="LEUCINE-RICH REPEAT-CONTAINING PROTEIN 19 LRRC19 FAMILY MEMBER"/>
    <property type="match status" value="1"/>
</dbReference>
<dbReference type="GO" id="GO:0005886">
    <property type="term" value="C:plasma membrane"/>
    <property type="evidence" value="ECO:0007669"/>
    <property type="project" value="TreeGrafter"/>
</dbReference>
<evidence type="ECO:0000256" key="7">
    <source>
        <dbReference type="ARBA" id="ARBA00023136"/>
    </source>
</evidence>
<evidence type="ECO:0000313" key="16">
    <source>
        <dbReference type="RefSeq" id="XP_006189955.2"/>
    </source>
</evidence>
<dbReference type="PANTHER" id="PTHR31450:SF4">
    <property type="entry name" value="LEUCINE-RICH REPEAT-CONTAINING PROTEIN 19"/>
    <property type="match status" value="1"/>
</dbReference>
<dbReference type="GO" id="GO:1901224">
    <property type="term" value="P:positive regulation of non-canonical NF-kappaB signal transduction"/>
    <property type="evidence" value="ECO:0007669"/>
    <property type="project" value="TreeGrafter"/>
</dbReference>
<gene>
    <name evidence="16" type="primary">LRRC19</name>
</gene>
<feature type="region of interest" description="Disordered" evidence="12">
    <location>
        <begin position="349"/>
        <end position="369"/>
    </location>
</feature>
<evidence type="ECO:0000256" key="8">
    <source>
        <dbReference type="ARBA" id="ARBA00023180"/>
    </source>
</evidence>
<feature type="transmembrane region" description="Helical" evidence="13">
    <location>
        <begin position="304"/>
        <end position="325"/>
    </location>
</feature>
<evidence type="ECO:0000256" key="4">
    <source>
        <dbReference type="ARBA" id="ARBA00022729"/>
    </source>
</evidence>
<sequence length="404" mass="46461">MQSYDILFFFNGVEERADSSHTSLREKKKVKVCDMKTTSITILFWPLFILLLSDKSQTSKTEVKCNFTAKNYALIPANINKDVTILDLSYNKITLNVTDTTVLQTYFLLTELYLIENNVIILHNNSFGKLSNLEILNICRNSIHIIQQGAFMGLNKLKQLYLCQNKILQLNPDIFVPLKNLILLSLQGNLISYFDVPLLSHLEFITLYENPWNCSCSLLSLQNWLNTSNVTLENENITMCNYPDILKHYNIKTVPYKAECYSKFPSLITIDLYNHFQSISNSTLHSSFNNITRNSEHESLGKSWALLVGVVVTVLMTSLLIFIAIKCPVWYNILLSYNHHRLEEHEAETYENGFTGNPSSPSQIPDTNPEETTVIFEQPHSFVIDDDGFIEDKYIDTQELHEEN</sequence>
<feature type="compositionally biased region" description="Polar residues" evidence="12">
    <location>
        <begin position="352"/>
        <end position="366"/>
    </location>
</feature>
<evidence type="ECO:0000256" key="13">
    <source>
        <dbReference type="SAM" id="Phobius"/>
    </source>
</evidence>
<evidence type="ECO:0000259" key="14">
    <source>
        <dbReference type="SMART" id="SM00082"/>
    </source>
</evidence>
<dbReference type="RefSeq" id="XP_006189955.2">
    <property type="nucleotide sequence ID" value="XM_006189893.3"/>
</dbReference>
<reference evidence="16" key="1">
    <citation type="submission" date="2025-08" db="UniProtKB">
        <authorList>
            <consortium name="RefSeq"/>
        </authorList>
    </citation>
    <scope>IDENTIFICATION</scope>
    <source>
        <tissue evidence="16">Ear skin</tissue>
    </source>
</reference>
<dbReference type="AlphaFoldDB" id="A0A8B6YK30"/>
<evidence type="ECO:0000256" key="3">
    <source>
        <dbReference type="ARBA" id="ARBA00022692"/>
    </source>
</evidence>
<dbReference type="InterPro" id="IPR032675">
    <property type="entry name" value="LRR_dom_sf"/>
</dbReference>
<accession>A0A8B6YK30</accession>
<proteinExistence type="predicted"/>
<name>A0A8B6YK30_CAMFR</name>
<keyword evidence="6 13" id="KW-1133">Transmembrane helix</keyword>
<dbReference type="FunFam" id="3.80.10.10:FF:000865">
    <property type="entry name" value="Leucine-rich repeat-containing protein 19"/>
    <property type="match status" value="1"/>
</dbReference>
<organism evidence="15 16">
    <name type="scientific">Camelus ferus</name>
    <name type="common">Wild bactrian camel</name>
    <name type="synonym">Camelus bactrianus ferus</name>
    <dbReference type="NCBI Taxonomy" id="419612"/>
    <lineage>
        <taxon>Eukaryota</taxon>
        <taxon>Metazoa</taxon>
        <taxon>Chordata</taxon>
        <taxon>Craniata</taxon>
        <taxon>Vertebrata</taxon>
        <taxon>Euteleostomi</taxon>
        <taxon>Mammalia</taxon>
        <taxon>Eutheria</taxon>
        <taxon>Laurasiatheria</taxon>
        <taxon>Artiodactyla</taxon>
        <taxon>Tylopoda</taxon>
        <taxon>Camelidae</taxon>
        <taxon>Camelus</taxon>
    </lineage>
</organism>
<comment type="function">
    <text evidence="9">Pathogen-recognition receptor which mediates the activation of TRAF2- and TRAF6 NF-kappa-B signaling pathways and induces the expression of pro-inflammatory cytokines. In kidney, prevents infection by uropathogenic bacteria by inducing the production of cytokines, chemokines and antimicrobial substances. In gut, involved in host-microbiota interactions, plays a critical role in promoting the recruitment of immune cells and intestinal inflammation.</text>
</comment>
<dbReference type="InterPro" id="IPR003591">
    <property type="entry name" value="Leu-rich_rpt_typical-subtyp"/>
</dbReference>
<dbReference type="KEGG" id="cfr:102510554"/>
<dbReference type="Pfam" id="PF15176">
    <property type="entry name" value="LRR19-TM"/>
    <property type="match status" value="1"/>
</dbReference>
<comment type="subunit">
    <text evidence="10">Interacts with TRAF2 and TRAF6.</text>
</comment>
<keyword evidence="7 13" id="KW-0472">Membrane</keyword>
<keyword evidence="15" id="KW-1185">Reference proteome</keyword>
<keyword evidence="8" id="KW-0325">Glycoprotein</keyword>